<reference evidence="10" key="1">
    <citation type="submission" date="2025-08" db="UniProtKB">
        <authorList>
            <consortium name="Ensembl"/>
        </authorList>
    </citation>
    <scope>IDENTIFICATION</scope>
</reference>
<keyword evidence="3 9" id="KW-0812">Transmembrane</keyword>
<feature type="transmembrane region" description="Helical" evidence="9">
    <location>
        <begin position="160"/>
        <end position="180"/>
    </location>
</feature>
<evidence type="ECO:0000256" key="7">
    <source>
        <dbReference type="ARBA" id="ARBA00040302"/>
    </source>
</evidence>
<feature type="transmembrane region" description="Helical" evidence="9">
    <location>
        <begin position="128"/>
        <end position="148"/>
    </location>
</feature>
<evidence type="ECO:0000256" key="4">
    <source>
        <dbReference type="ARBA" id="ARBA00022989"/>
    </source>
</evidence>
<feature type="transmembrane region" description="Helical" evidence="9">
    <location>
        <begin position="268"/>
        <end position="288"/>
    </location>
</feature>
<dbReference type="InterPro" id="IPR010291">
    <property type="entry name" value="Ion_channel_UNC-93"/>
</dbReference>
<feature type="transmembrane region" description="Helical" evidence="9">
    <location>
        <begin position="70"/>
        <end position="89"/>
    </location>
</feature>
<dbReference type="GO" id="GO:0016020">
    <property type="term" value="C:membrane"/>
    <property type="evidence" value="ECO:0007669"/>
    <property type="project" value="UniProtKB-SubCell"/>
</dbReference>
<keyword evidence="4 9" id="KW-1133">Transmembrane helix</keyword>
<dbReference type="Ensembl" id="ENSEBUT00000020488.1">
    <property type="protein sequence ID" value="ENSEBUP00000019912.1"/>
    <property type="gene ID" value="ENSEBUG00000012366.1"/>
</dbReference>
<dbReference type="SUPFAM" id="SSF103473">
    <property type="entry name" value="MFS general substrate transporter"/>
    <property type="match status" value="1"/>
</dbReference>
<reference evidence="10" key="2">
    <citation type="submission" date="2025-09" db="UniProtKB">
        <authorList>
            <consortium name="Ensembl"/>
        </authorList>
    </citation>
    <scope>IDENTIFICATION</scope>
</reference>
<dbReference type="GeneTree" id="ENSGT00390000012918"/>
<evidence type="ECO:0000313" key="10">
    <source>
        <dbReference type="Ensembl" id="ENSEBUP00000019912.1"/>
    </source>
</evidence>
<name>A0A8C4QSL9_EPTBU</name>
<comment type="similarity">
    <text evidence="2">Belongs to the unc-93 family.</text>
</comment>
<accession>A0A8C4QSL9</accession>
<dbReference type="Proteomes" id="UP000694388">
    <property type="component" value="Unplaced"/>
</dbReference>
<dbReference type="Gene3D" id="1.20.1250.20">
    <property type="entry name" value="MFS general substrate transporter like domains"/>
    <property type="match status" value="1"/>
</dbReference>
<comment type="subcellular location">
    <subcellularLocation>
        <location evidence="1">Membrane</location>
        <topology evidence="1">Multi-pass membrane protein</topology>
    </subcellularLocation>
</comment>
<evidence type="ECO:0000256" key="3">
    <source>
        <dbReference type="ARBA" id="ARBA00022692"/>
    </source>
</evidence>
<feature type="transmembrane region" description="Helical" evidence="9">
    <location>
        <begin position="44"/>
        <end position="63"/>
    </location>
</feature>
<dbReference type="PANTHER" id="PTHR23294">
    <property type="entry name" value="ET TRANSLATION PRODUCT-RELATED"/>
    <property type="match status" value="1"/>
</dbReference>
<evidence type="ECO:0000256" key="6">
    <source>
        <dbReference type="ARBA" id="ARBA00023180"/>
    </source>
</evidence>
<feature type="transmembrane region" description="Helical" evidence="9">
    <location>
        <begin position="227"/>
        <end position="248"/>
    </location>
</feature>
<dbReference type="InterPro" id="IPR036259">
    <property type="entry name" value="MFS_trans_sf"/>
</dbReference>
<keyword evidence="11" id="KW-1185">Reference proteome</keyword>
<evidence type="ECO:0000256" key="8">
    <source>
        <dbReference type="ARBA" id="ARBA00041910"/>
    </source>
</evidence>
<proteinExistence type="inferred from homology"/>
<evidence type="ECO:0000256" key="2">
    <source>
        <dbReference type="ARBA" id="ARBA00009172"/>
    </source>
</evidence>
<keyword evidence="6" id="KW-0325">Glycoprotein</keyword>
<protein>
    <recommendedName>
        <fullName evidence="7">UNC93-like protein MFSD11</fullName>
    </recommendedName>
    <alternativeName>
        <fullName evidence="8">Major facilitator superfamily domain-containing protein 11</fullName>
    </alternativeName>
</protein>
<organism evidence="10 11">
    <name type="scientific">Eptatretus burgeri</name>
    <name type="common">Inshore hagfish</name>
    <dbReference type="NCBI Taxonomy" id="7764"/>
    <lineage>
        <taxon>Eukaryota</taxon>
        <taxon>Metazoa</taxon>
        <taxon>Chordata</taxon>
        <taxon>Craniata</taxon>
        <taxon>Vertebrata</taxon>
        <taxon>Cyclostomata</taxon>
        <taxon>Myxini</taxon>
        <taxon>Myxiniformes</taxon>
        <taxon>Myxinidae</taxon>
        <taxon>Eptatretinae</taxon>
        <taxon>Eptatretus</taxon>
    </lineage>
</organism>
<feature type="transmembrane region" description="Helical" evidence="9">
    <location>
        <begin position="95"/>
        <end position="116"/>
    </location>
</feature>
<evidence type="ECO:0000256" key="1">
    <source>
        <dbReference type="ARBA" id="ARBA00004141"/>
    </source>
</evidence>
<dbReference type="OMA" id="NTSIFWA"/>
<dbReference type="AlphaFoldDB" id="A0A8C4QSL9"/>
<sequence>MYLCSASPSCFYSQLWQTCGNVQETVLSSRNATSNENGYTSQSIIYGVFSVSSITASSVVALLGPRLSMVIGGAIYSLYVATFIEPMTWSFYTTSVALGAAAAVLWTAQGTCLTLNSDSTTMARNTSIFWALLQCSFLFGNLYVYISWQGKTHIHDSDRRLLFILLTIICASGALLLLIIRRVPRKTGEPSIEEGSSLADKRTWGGFAEAKQALRNSVRLFFTRHMLLLNVCITYTGLQLTFFTGVYGTCLGATNHLANAKSLIGLSGILIGIGEITGEISNLVFALYL</sequence>
<evidence type="ECO:0000313" key="11">
    <source>
        <dbReference type="Proteomes" id="UP000694388"/>
    </source>
</evidence>
<evidence type="ECO:0000256" key="5">
    <source>
        <dbReference type="ARBA" id="ARBA00023136"/>
    </source>
</evidence>
<evidence type="ECO:0000256" key="9">
    <source>
        <dbReference type="SAM" id="Phobius"/>
    </source>
</evidence>
<keyword evidence="5 9" id="KW-0472">Membrane</keyword>
<dbReference type="Pfam" id="PF05978">
    <property type="entry name" value="UNC-93"/>
    <property type="match status" value="1"/>
</dbReference>
<dbReference type="PANTHER" id="PTHR23294:SF0">
    <property type="entry name" value="UNC93-LIKE PROTEIN MFSD11"/>
    <property type="match status" value="1"/>
</dbReference>
<dbReference type="InterPro" id="IPR051617">
    <property type="entry name" value="UNC-93-like_regulator"/>
</dbReference>